<evidence type="ECO:0000313" key="10">
    <source>
        <dbReference type="EMBL" id="SVC34754.1"/>
    </source>
</evidence>
<evidence type="ECO:0000256" key="1">
    <source>
        <dbReference type="ARBA" id="ARBA00004429"/>
    </source>
</evidence>
<dbReference type="PANTHER" id="PTHR35011:SF11">
    <property type="entry name" value="TRAP TRANSPORTER SMALL PERMEASE PROTEIN"/>
    <property type="match status" value="1"/>
</dbReference>
<evidence type="ECO:0000256" key="4">
    <source>
        <dbReference type="ARBA" id="ARBA00022519"/>
    </source>
</evidence>
<dbReference type="GO" id="GO:0022857">
    <property type="term" value="F:transmembrane transporter activity"/>
    <property type="evidence" value="ECO:0007669"/>
    <property type="project" value="TreeGrafter"/>
</dbReference>
<dbReference type="InterPro" id="IPR007387">
    <property type="entry name" value="TRAP_DctQ"/>
</dbReference>
<evidence type="ECO:0000256" key="8">
    <source>
        <dbReference type="SAM" id="Phobius"/>
    </source>
</evidence>
<accession>A0A382LCX7</accession>
<dbReference type="Pfam" id="PF04290">
    <property type="entry name" value="DctQ"/>
    <property type="match status" value="1"/>
</dbReference>
<evidence type="ECO:0000256" key="6">
    <source>
        <dbReference type="ARBA" id="ARBA00022989"/>
    </source>
</evidence>
<name>A0A382LCX7_9ZZZZ</name>
<protein>
    <recommendedName>
        <fullName evidence="9">Tripartite ATP-independent periplasmic transporters DctQ component domain-containing protein</fullName>
    </recommendedName>
</protein>
<keyword evidence="6 8" id="KW-1133">Transmembrane helix</keyword>
<evidence type="ECO:0000259" key="9">
    <source>
        <dbReference type="Pfam" id="PF04290"/>
    </source>
</evidence>
<keyword evidence="2" id="KW-0813">Transport</keyword>
<dbReference type="EMBL" id="UINC01086366">
    <property type="protein sequence ID" value="SVC34754.1"/>
    <property type="molecule type" value="Genomic_DNA"/>
</dbReference>
<evidence type="ECO:0000256" key="5">
    <source>
        <dbReference type="ARBA" id="ARBA00022692"/>
    </source>
</evidence>
<dbReference type="GO" id="GO:0005886">
    <property type="term" value="C:plasma membrane"/>
    <property type="evidence" value="ECO:0007669"/>
    <property type="project" value="UniProtKB-SubCell"/>
</dbReference>
<organism evidence="10">
    <name type="scientific">marine metagenome</name>
    <dbReference type="NCBI Taxonomy" id="408172"/>
    <lineage>
        <taxon>unclassified sequences</taxon>
        <taxon>metagenomes</taxon>
        <taxon>ecological metagenomes</taxon>
    </lineage>
</organism>
<keyword evidence="4" id="KW-0997">Cell inner membrane</keyword>
<reference evidence="10" key="1">
    <citation type="submission" date="2018-05" db="EMBL/GenBank/DDBJ databases">
        <authorList>
            <person name="Lanie J.A."/>
            <person name="Ng W.-L."/>
            <person name="Kazmierczak K.M."/>
            <person name="Andrzejewski T.M."/>
            <person name="Davidsen T.M."/>
            <person name="Wayne K.J."/>
            <person name="Tettelin H."/>
            <person name="Glass J.I."/>
            <person name="Rusch D."/>
            <person name="Podicherti R."/>
            <person name="Tsui H.-C.T."/>
            <person name="Winkler M.E."/>
        </authorList>
    </citation>
    <scope>NUCLEOTIDE SEQUENCE</scope>
</reference>
<comment type="subcellular location">
    <subcellularLocation>
        <location evidence="1">Cell inner membrane</location>
        <topology evidence="1">Multi-pass membrane protein</topology>
    </subcellularLocation>
</comment>
<evidence type="ECO:0000256" key="3">
    <source>
        <dbReference type="ARBA" id="ARBA00022475"/>
    </source>
</evidence>
<feature type="domain" description="Tripartite ATP-independent periplasmic transporters DctQ component" evidence="9">
    <location>
        <begin position="16"/>
        <end position="140"/>
    </location>
</feature>
<keyword evidence="3" id="KW-1003">Cell membrane</keyword>
<feature type="transmembrane region" description="Helical" evidence="8">
    <location>
        <begin position="117"/>
        <end position="138"/>
    </location>
</feature>
<dbReference type="AlphaFoldDB" id="A0A382LCX7"/>
<keyword evidence="5 8" id="KW-0812">Transmembrane</keyword>
<evidence type="ECO:0000256" key="2">
    <source>
        <dbReference type="ARBA" id="ARBA00022448"/>
    </source>
</evidence>
<sequence length="168" mass="19133">MIKLCKIAVISCVLSIALLVSTSIFFRYVLNDSITWSEEIAKYLMVWMVFVGAPVAMVQSRHIAIEMFPNLFRPRIRALIFLIVNLLIVLTMAFWTYRGFTYTVGGMSQVMSSFDKIPLGVVFASIPFGSCIMMIISFQISLNQILVIIDPEKYEDRKIKTVEEKASE</sequence>
<feature type="transmembrane region" description="Helical" evidence="8">
    <location>
        <begin position="78"/>
        <end position="97"/>
    </location>
</feature>
<keyword evidence="7 8" id="KW-0472">Membrane</keyword>
<gene>
    <name evidence="10" type="ORF">METZ01_LOCUS287608</name>
</gene>
<feature type="transmembrane region" description="Helical" evidence="8">
    <location>
        <begin position="40"/>
        <end position="58"/>
    </location>
</feature>
<proteinExistence type="predicted"/>
<dbReference type="PANTHER" id="PTHR35011">
    <property type="entry name" value="2,3-DIKETO-L-GULONATE TRAP TRANSPORTER SMALL PERMEASE PROTEIN YIAM"/>
    <property type="match status" value="1"/>
</dbReference>
<evidence type="ECO:0000256" key="7">
    <source>
        <dbReference type="ARBA" id="ARBA00023136"/>
    </source>
</evidence>
<dbReference type="GO" id="GO:0015740">
    <property type="term" value="P:C4-dicarboxylate transport"/>
    <property type="evidence" value="ECO:0007669"/>
    <property type="project" value="TreeGrafter"/>
</dbReference>
<dbReference type="InterPro" id="IPR055348">
    <property type="entry name" value="DctQ"/>
</dbReference>
<feature type="transmembrane region" description="Helical" evidence="8">
    <location>
        <begin position="7"/>
        <end position="28"/>
    </location>
</feature>